<dbReference type="OrthoDB" id="9815856at2"/>
<dbReference type="GO" id="GO:0033014">
    <property type="term" value="P:tetrapyrrole biosynthetic process"/>
    <property type="evidence" value="ECO:0007669"/>
    <property type="project" value="InterPro"/>
</dbReference>
<accession>A0A399EYY7</accession>
<dbReference type="InterPro" id="IPR036108">
    <property type="entry name" value="4pyrrol_syn_uPrphyn_synt_sf"/>
</dbReference>
<proteinExistence type="predicted"/>
<dbReference type="GO" id="GO:0004852">
    <property type="term" value="F:uroporphyrinogen-III synthase activity"/>
    <property type="evidence" value="ECO:0007669"/>
    <property type="project" value="InterPro"/>
</dbReference>
<evidence type="ECO:0000313" key="2">
    <source>
        <dbReference type="EMBL" id="RIH88900.1"/>
    </source>
</evidence>
<name>A0A399EYY7_9DEIN</name>
<evidence type="ECO:0000313" key="3">
    <source>
        <dbReference type="Proteomes" id="UP000265800"/>
    </source>
</evidence>
<organism evidence="2 3">
    <name type="scientific">Meiothermus luteus</name>
    <dbReference type="NCBI Taxonomy" id="2026184"/>
    <lineage>
        <taxon>Bacteria</taxon>
        <taxon>Thermotogati</taxon>
        <taxon>Deinococcota</taxon>
        <taxon>Deinococci</taxon>
        <taxon>Thermales</taxon>
        <taxon>Thermaceae</taxon>
        <taxon>Meiothermus</taxon>
    </lineage>
</organism>
<reference evidence="2 3" key="1">
    <citation type="submission" date="2018-08" db="EMBL/GenBank/DDBJ databases">
        <title>Meiothermus luteus KCTC 52599 genome sequencing project.</title>
        <authorList>
            <person name="Da Costa M.S."/>
            <person name="Albuquerque L."/>
            <person name="Raposo P."/>
            <person name="Froufe H.J.C."/>
            <person name="Barroso C.S."/>
            <person name="Egas C."/>
        </authorList>
    </citation>
    <scope>NUCLEOTIDE SEQUENCE [LARGE SCALE GENOMIC DNA]</scope>
    <source>
        <strain evidence="2 3">KCTC 52599</strain>
    </source>
</reference>
<feature type="domain" description="Tetrapyrrole biosynthesis uroporphyrinogen III synthase" evidence="1">
    <location>
        <begin position="15"/>
        <end position="211"/>
    </location>
</feature>
<dbReference type="EMBL" id="QWKZ01000009">
    <property type="protein sequence ID" value="RIH88900.1"/>
    <property type="molecule type" value="Genomic_DNA"/>
</dbReference>
<protein>
    <submittedName>
        <fullName evidence="2">Uroporphyrinogen-III synthase HemD</fullName>
    </submittedName>
</protein>
<keyword evidence="3" id="KW-1185">Reference proteome</keyword>
<dbReference type="SUPFAM" id="SSF69618">
    <property type="entry name" value="HemD-like"/>
    <property type="match status" value="1"/>
</dbReference>
<dbReference type="AlphaFoldDB" id="A0A399EYY7"/>
<dbReference type="CDD" id="cd06578">
    <property type="entry name" value="HemD"/>
    <property type="match status" value="1"/>
</dbReference>
<evidence type="ECO:0000259" key="1">
    <source>
        <dbReference type="Pfam" id="PF02602"/>
    </source>
</evidence>
<dbReference type="Proteomes" id="UP000265800">
    <property type="component" value="Unassembled WGS sequence"/>
</dbReference>
<dbReference type="InterPro" id="IPR003754">
    <property type="entry name" value="4pyrrol_synth_uPrphyn_synth"/>
</dbReference>
<sequence>MRIALTQSEGRLAGLQEALEAMGLEVWRVPLVQTRFLPADLTPIQDCRWWLFTSVAAVRAVQALGASLEGRRLGAVGPATQRALEEAGGVVELVAPEGNALSLAKAFLARRPFGFVGLPQGNRAQPHLARCLREAGYTVEAVTVYETLVRPWPQGLEAPELLLLASPSAVEALPEAVGGRAHSLALGPSTAAALGERGWSYTLLASPSVEAVLQAIRDIRGELCLT</sequence>
<dbReference type="RefSeq" id="WP_119359187.1">
    <property type="nucleotide sequence ID" value="NZ_QWKZ01000009.1"/>
</dbReference>
<comment type="caution">
    <text evidence="2">The sequence shown here is derived from an EMBL/GenBank/DDBJ whole genome shotgun (WGS) entry which is preliminary data.</text>
</comment>
<dbReference type="Pfam" id="PF02602">
    <property type="entry name" value="HEM4"/>
    <property type="match status" value="1"/>
</dbReference>
<dbReference type="Gene3D" id="3.40.50.10090">
    <property type="match status" value="2"/>
</dbReference>
<gene>
    <name evidence="2" type="ORF">Mlute_00508</name>
</gene>